<evidence type="ECO:0000256" key="6">
    <source>
        <dbReference type="SAM" id="Phobius"/>
    </source>
</evidence>
<comment type="caution">
    <text evidence="8">The sequence shown here is derived from an EMBL/GenBank/DDBJ whole genome shotgun (WGS) entry which is preliminary data.</text>
</comment>
<evidence type="ECO:0000256" key="3">
    <source>
        <dbReference type="ARBA" id="ARBA00022692"/>
    </source>
</evidence>
<feature type="domain" description="Cardiolipin synthase N-terminal" evidence="7">
    <location>
        <begin position="26"/>
        <end position="65"/>
    </location>
</feature>
<sequence length="69" mass="7444">MGSASSPLEPEPIDYALWGLTALAFVLAVAALVCIARDEHTTKSGVVSLLVVLLVPLLGPIMYFVYRKR</sequence>
<evidence type="ECO:0000256" key="2">
    <source>
        <dbReference type="ARBA" id="ARBA00022475"/>
    </source>
</evidence>
<dbReference type="InterPro" id="IPR027379">
    <property type="entry name" value="CLS_N"/>
</dbReference>
<dbReference type="GO" id="GO:0005886">
    <property type="term" value="C:plasma membrane"/>
    <property type="evidence" value="ECO:0007669"/>
    <property type="project" value="UniProtKB-SubCell"/>
</dbReference>
<comment type="subcellular location">
    <subcellularLocation>
        <location evidence="1">Cell membrane</location>
        <topology evidence="1">Multi-pass membrane protein</topology>
    </subcellularLocation>
</comment>
<protein>
    <recommendedName>
        <fullName evidence="7">Cardiolipin synthase N-terminal domain-containing protein</fullName>
    </recommendedName>
</protein>
<keyword evidence="4 6" id="KW-1133">Transmembrane helix</keyword>
<accession>A0A269PD21</accession>
<feature type="transmembrane region" description="Helical" evidence="6">
    <location>
        <begin position="47"/>
        <end position="66"/>
    </location>
</feature>
<evidence type="ECO:0000256" key="5">
    <source>
        <dbReference type="ARBA" id="ARBA00023136"/>
    </source>
</evidence>
<feature type="transmembrane region" description="Helical" evidence="6">
    <location>
        <begin position="15"/>
        <end position="35"/>
    </location>
</feature>
<dbReference type="RefSeq" id="WP_095278750.1">
    <property type="nucleotide sequence ID" value="NZ_CP047655.1"/>
</dbReference>
<dbReference type="EMBL" id="NQMQ01000023">
    <property type="protein sequence ID" value="PAJ68677.1"/>
    <property type="molecule type" value="Genomic_DNA"/>
</dbReference>
<evidence type="ECO:0000256" key="1">
    <source>
        <dbReference type="ARBA" id="ARBA00004651"/>
    </source>
</evidence>
<keyword evidence="3 6" id="KW-0812">Transmembrane</keyword>
<dbReference type="AlphaFoldDB" id="A0A269PD21"/>
<evidence type="ECO:0000259" key="7">
    <source>
        <dbReference type="Pfam" id="PF13396"/>
    </source>
</evidence>
<dbReference type="Proteomes" id="UP000215771">
    <property type="component" value="Unassembled WGS sequence"/>
</dbReference>
<gene>
    <name evidence="8" type="ORF">CIG21_10275</name>
</gene>
<name>A0A269PD21_9CORY</name>
<evidence type="ECO:0000313" key="8">
    <source>
        <dbReference type="EMBL" id="PAJ68677.1"/>
    </source>
</evidence>
<evidence type="ECO:0000313" key="9">
    <source>
        <dbReference type="Proteomes" id="UP000215771"/>
    </source>
</evidence>
<keyword evidence="5 6" id="KW-0472">Membrane</keyword>
<organism evidence="8 9">
    <name type="scientific">Corynebacterium hadale</name>
    <dbReference type="NCBI Taxonomy" id="2026255"/>
    <lineage>
        <taxon>Bacteria</taxon>
        <taxon>Bacillati</taxon>
        <taxon>Actinomycetota</taxon>
        <taxon>Actinomycetes</taxon>
        <taxon>Mycobacteriales</taxon>
        <taxon>Corynebacteriaceae</taxon>
        <taxon>Corynebacterium</taxon>
    </lineage>
</organism>
<evidence type="ECO:0000256" key="4">
    <source>
        <dbReference type="ARBA" id="ARBA00022989"/>
    </source>
</evidence>
<keyword evidence="2" id="KW-1003">Cell membrane</keyword>
<proteinExistence type="predicted"/>
<dbReference type="Pfam" id="PF13396">
    <property type="entry name" value="PLDc_N"/>
    <property type="match status" value="1"/>
</dbReference>
<reference evidence="8 9" key="1">
    <citation type="submission" date="2017-08" db="EMBL/GenBank/DDBJ databases">
        <authorList>
            <person name="de Groot N.N."/>
        </authorList>
    </citation>
    <scope>NUCLEOTIDE SEQUENCE [LARGE SCALE GENOMIC DNA]</scope>
    <source>
        <strain evidence="8 9">NBT06-6</strain>
    </source>
</reference>